<evidence type="ECO:0000256" key="2">
    <source>
        <dbReference type="ARBA" id="ARBA00012438"/>
    </source>
</evidence>
<dbReference type="GO" id="GO:0016301">
    <property type="term" value="F:kinase activity"/>
    <property type="evidence" value="ECO:0007669"/>
    <property type="project" value="UniProtKB-KW"/>
</dbReference>
<organism evidence="11 12">
    <name type="scientific">Catenulispora yoronensis</name>
    <dbReference type="NCBI Taxonomy" id="450799"/>
    <lineage>
        <taxon>Bacteria</taxon>
        <taxon>Bacillati</taxon>
        <taxon>Actinomycetota</taxon>
        <taxon>Actinomycetes</taxon>
        <taxon>Catenulisporales</taxon>
        <taxon>Catenulisporaceae</taxon>
        <taxon>Catenulispora</taxon>
    </lineage>
</organism>
<feature type="transmembrane region" description="Helical" evidence="9">
    <location>
        <begin position="77"/>
        <end position="106"/>
    </location>
</feature>
<name>A0ABN2VB76_9ACTN</name>
<dbReference type="InterPro" id="IPR011712">
    <property type="entry name" value="Sig_transdc_His_kin_sub3_dim/P"/>
</dbReference>
<comment type="caution">
    <text evidence="11">The sequence shown here is derived from an EMBL/GenBank/DDBJ whole genome shotgun (WGS) entry which is preliminary data.</text>
</comment>
<evidence type="ECO:0000259" key="10">
    <source>
        <dbReference type="Pfam" id="PF07730"/>
    </source>
</evidence>
<dbReference type="RefSeq" id="WP_344670843.1">
    <property type="nucleotide sequence ID" value="NZ_BAAAQN010000068.1"/>
</dbReference>
<accession>A0ABN2VB76</accession>
<dbReference type="EC" id="2.7.13.3" evidence="2"/>
<feature type="transmembrane region" description="Helical" evidence="9">
    <location>
        <begin position="118"/>
        <end position="151"/>
    </location>
</feature>
<keyword evidence="9" id="KW-1133">Transmembrane helix</keyword>
<dbReference type="PANTHER" id="PTHR24421:SF10">
    <property type="entry name" value="NITRATE_NITRITE SENSOR PROTEIN NARQ"/>
    <property type="match status" value="1"/>
</dbReference>
<evidence type="ECO:0000256" key="7">
    <source>
        <dbReference type="ARBA" id="ARBA00022840"/>
    </source>
</evidence>
<feature type="transmembrane region" description="Helical" evidence="9">
    <location>
        <begin position="12"/>
        <end position="33"/>
    </location>
</feature>
<evidence type="ECO:0000256" key="1">
    <source>
        <dbReference type="ARBA" id="ARBA00000085"/>
    </source>
</evidence>
<dbReference type="Pfam" id="PF07730">
    <property type="entry name" value="HisKA_3"/>
    <property type="match status" value="1"/>
</dbReference>
<feature type="domain" description="Signal transduction histidine kinase subgroup 3 dimerisation and phosphoacceptor" evidence="10">
    <location>
        <begin position="190"/>
        <end position="257"/>
    </location>
</feature>
<keyword evidence="9" id="KW-0472">Membrane</keyword>
<keyword evidence="7" id="KW-0067">ATP-binding</keyword>
<reference evidence="11 12" key="1">
    <citation type="journal article" date="2019" name="Int. J. Syst. Evol. Microbiol.">
        <title>The Global Catalogue of Microorganisms (GCM) 10K type strain sequencing project: providing services to taxonomists for standard genome sequencing and annotation.</title>
        <authorList>
            <consortium name="The Broad Institute Genomics Platform"/>
            <consortium name="The Broad Institute Genome Sequencing Center for Infectious Disease"/>
            <person name="Wu L."/>
            <person name="Ma J."/>
        </authorList>
    </citation>
    <scope>NUCLEOTIDE SEQUENCE [LARGE SCALE GENOMIC DNA]</scope>
    <source>
        <strain evidence="11 12">JCM 16014</strain>
    </source>
</reference>
<keyword evidence="3" id="KW-0597">Phosphoprotein</keyword>
<dbReference type="InterPro" id="IPR050482">
    <property type="entry name" value="Sensor_HK_TwoCompSys"/>
</dbReference>
<evidence type="ECO:0000256" key="6">
    <source>
        <dbReference type="ARBA" id="ARBA00022777"/>
    </source>
</evidence>
<dbReference type="Proteomes" id="UP001500751">
    <property type="component" value="Unassembled WGS sequence"/>
</dbReference>
<evidence type="ECO:0000256" key="4">
    <source>
        <dbReference type="ARBA" id="ARBA00022679"/>
    </source>
</evidence>
<keyword evidence="9" id="KW-0812">Transmembrane</keyword>
<dbReference type="Gene3D" id="1.20.5.1930">
    <property type="match status" value="1"/>
</dbReference>
<evidence type="ECO:0000256" key="3">
    <source>
        <dbReference type="ARBA" id="ARBA00022553"/>
    </source>
</evidence>
<dbReference type="InterPro" id="IPR036890">
    <property type="entry name" value="HATPase_C_sf"/>
</dbReference>
<keyword evidence="6 11" id="KW-0418">Kinase</keyword>
<proteinExistence type="predicted"/>
<evidence type="ECO:0000256" key="5">
    <source>
        <dbReference type="ARBA" id="ARBA00022741"/>
    </source>
</evidence>
<dbReference type="SUPFAM" id="SSF55874">
    <property type="entry name" value="ATPase domain of HSP90 chaperone/DNA topoisomerase II/histidine kinase"/>
    <property type="match status" value="1"/>
</dbReference>
<keyword evidence="12" id="KW-1185">Reference proteome</keyword>
<evidence type="ECO:0000313" key="11">
    <source>
        <dbReference type="EMBL" id="GAA2057655.1"/>
    </source>
</evidence>
<comment type="catalytic activity">
    <reaction evidence="1">
        <text>ATP + protein L-histidine = ADP + protein N-phospho-L-histidine.</text>
        <dbReference type="EC" id="2.7.13.3"/>
    </reaction>
</comment>
<dbReference type="Gene3D" id="3.30.565.10">
    <property type="entry name" value="Histidine kinase-like ATPase, C-terminal domain"/>
    <property type="match status" value="1"/>
</dbReference>
<dbReference type="EMBL" id="BAAAQN010000068">
    <property type="protein sequence ID" value="GAA2057655.1"/>
    <property type="molecule type" value="Genomic_DNA"/>
</dbReference>
<evidence type="ECO:0000313" key="12">
    <source>
        <dbReference type="Proteomes" id="UP001500751"/>
    </source>
</evidence>
<protein>
    <recommendedName>
        <fullName evidence="2">histidine kinase</fullName>
        <ecNumber evidence="2">2.7.13.3</ecNumber>
    </recommendedName>
</protein>
<keyword evidence="8" id="KW-0902">Two-component regulatory system</keyword>
<gene>
    <name evidence="11" type="ORF">GCM10009839_78930</name>
</gene>
<evidence type="ECO:0000256" key="8">
    <source>
        <dbReference type="ARBA" id="ARBA00023012"/>
    </source>
</evidence>
<dbReference type="CDD" id="cd16917">
    <property type="entry name" value="HATPase_UhpB-NarQ-NarX-like"/>
    <property type="match status" value="1"/>
</dbReference>
<evidence type="ECO:0000256" key="9">
    <source>
        <dbReference type="SAM" id="Phobius"/>
    </source>
</evidence>
<feature type="transmembrane region" description="Helical" evidence="9">
    <location>
        <begin position="45"/>
        <end position="65"/>
    </location>
</feature>
<sequence length="382" mass="39287">MGPLTATLQDRRYFWGVQAMRVCGLVALYATIVGFHPQPGLHGRGLAMTVTLAIGAVGWIGLVLFDLGKRRPLGPPLAVMAAAGGVLGALQPAGPAIVVAAVAAFAGGSNLPPQTSTAIAVLGMLTLTVSGLILGAPALAIIGFVVILGAALGMGMIRYGISQRADQAELLLEQTRRASAAETEAAVLGERTRIAREIHDILAHSLGALAMQVEAAQALLTQDEPDVAKAVRCVERAGQLTREGLAESRRAVHALRDDIGPLPEMIGSMVEADGGTMRTVGEPRRLPADASLALYRTAQEAVTNARKHAPGCAVAAVLRYEAGAVRLEAANDLPDAGTDRPLTATGGGFGLSGLRERIELAGGTLTAGPDGGRWVVRAVVPG</sequence>
<dbReference type="PANTHER" id="PTHR24421">
    <property type="entry name" value="NITRATE/NITRITE SENSOR PROTEIN NARX-RELATED"/>
    <property type="match status" value="1"/>
</dbReference>
<keyword evidence="4" id="KW-0808">Transferase</keyword>
<keyword evidence="5" id="KW-0547">Nucleotide-binding</keyword>